<comment type="caution">
    <text evidence="6">Lacks conserved residue(s) required for the propagation of feature annotation.</text>
</comment>
<dbReference type="PROSITE" id="PS01186">
    <property type="entry name" value="EGF_2"/>
    <property type="match status" value="4"/>
</dbReference>
<feature type="disulfide bond" evidence="6">
    <location>
        <begin position="245"/>
        <end position="262"/>
    </location>
</feature>
<dbReference type="PROSITE" id="PS00022">
    <property type="entry name" value="EGF_1"/>
    <property type="match status" value="5"/>
</dbReference>
<dbReference type="PANTHER" id="PTHR24049:SF22">
    <property type="entry name" value="DROSOPHILA CRUMBS HOMOLOG"/>
    <property type="match status" value="1"/>
</dbReference>
<keyword evidence="2" id="KW-0732">Signal</keyword>
<feature type="disulfide bond" evidence="6">
    <location>
        <begin position="226"/>
        <end position="235"/>
    </location>
</feature>
<dbReference type="CDD" id="cd00054">
    <property type="entry name" value="EGF_CA"/>
    <property type="match status" value="1"/>
</dbReference>
<evidence type="ECO:0000256" key="5">
    <source>
        <dbReference type="ARBA" id="ARBA00023180"/>
    </source>
</evidence>
<dbReference type="InterPro" id="IPR013320">
    <property type="entry name" value="ConA-like_dom_sf"/>
</dbReference>
<dbReference type="SUPFAM" id="SSF57196">
    <property type="entry name" value="EGF/Laminin"/>
    <property type="match status" value="6"/>
</dbReference>
<feature type="transmembrane region" description="Helical" evidence="7">
    <location>
        <begin position="103"/>
        <end position="126"/>
    </location>
</feature>
<keyword evidence="11" id="KW-1185">Reference proteome</keyword>
<dbReference type="AlphaFoldDB" id="A0A8S3V776"/>
<dbReference type="GO" id="GO:0007157">
    <property type="term" value="P:heterophilic cell-cell adhesion via plasma membrane cell adhesion molecules"/>
    <property type="evidence" value="ECO:0007669"/>
    <property type="project" value="TreeGrafter"/>
</dbReference>
<accession>A0A8S3V776</accession>
<evidence type="ECO:0000256" key="1">
    <source>
        <dbReference type="ARBA" id="ARBA00022536"/>
    </source>
</evidence>
<keyword evidence="1 6" id="KW-0245">EGF-like domain</keyword>
<dbReference type="InterPro" id="IPR051022">
    <property type="entry name" value="Notch_Cell-Fate_Det"/>
</dbReference>
<dbReference type="PROSITE" id="PS50060">
    <property type="entry name" value="MAM_2"/>
    <property type="match status" value="1"/>
</dbReference>
<feature type="disulfide bond" evidence="6">
    <location>
        <begin position="411"/>
        <end position="420"/>
    </location>
</feature>
<dbReference type="Pfam" id="PF25024">
    <property type="entry name" value="EGF_TEN"/>
    <property type="match status" value="1"/>
</dbReference>
<dbReference type="PANTHER" id="PTHR24049">
    <property type="entry name" value="CRUMBS FAMILY MEMBER"/>
    <property type="match status" value="1"/>
</dbReference>
<keyword evidence="7" id="KW-0472">Membrane</keyword>
<evidence type="ECO:0000313" key="10">
    <source>
        <dbReference type="EMBL" id="CAG2249922.1"/>
    </source>
</evidence>
<dbReference type="FunFam" id="2.10.25.10:FF:000012">
    <property type="entry name" value="Delta-like protein"/>
    <property type="match status" value="1"/>
</dbReference>
<evidence type="ECO:0000256" key="3">
    <source>
        <dbReference type="ARBA" id="ARBA00022737"/>
    </source>
</evidence>
<dbReference type="InterPro" id="IPR000998">
    <property type="entry name" value="MAM_dom"/>
</dbReference>
<evidence type="ECO:0000313" key="11">
    <source>
        <dbReference type="Proteomes" id="UP000683360"/>
    </source>
</evidence>
<feature type="domain" description="MAM" evidence="9">
    <location>
        <begin position="423"/>
        <end position="573"/>
    </location>
</feature>
<proteinExistence type="predicted"/>
<protein>
    <submittedName>
        <fullName evidence="10">Uncharacterized protein</fullName>
    </submittedName>
</protein>
<evidence type="ECO:0000256" key="2">
    <source>
        <dbReference type="ARBA" id="ARBA00022729"/>
    </source>
</evidence>
<feature type="domain" description="EGF-like" evidence="8">
    <location>
        <begin position="198"/>
        <end position="236"/>
    </location>
</feature>
<dbReference type="GO" id="GO:0005886">
    <property type="term" value="C:plasma membrane"/>
    <property type="evidence" value="ECO:0007669"/>
    <property type="project" value="TreeGrafter"/>
</dbReference>
<dbReference type="SMART" id="SM00137">
    <property type="entry name" value="MAM"/>
    <property type="match status" value="1"/>
</dbReference>
<evidence type="ECO:0000256" key="7">
    <source>
        <dbReference type="SAM" id="Phobius"/>
    </source>
</evidence>
<evidence type="ECO:0000256" key="4">
    <source>
        <dbReference type="ARBA" id="ARBA00023157"/>
    </source>
</evidence>
<organism evidence="10 11">
    <name type="scientific">Mytilus edulis</name>
    <name type="common">Blue mussel</name>
    <dbReference type="NCBI Taxonomy" id="6550"/>
    <lineage>
        <taxon>Eukaryota</taxon>
        <taxon>Metazoa</taxon>
        <taxon>Spiralia</taxon>
        <taxon>Lophotrochozoa</taxon>
        <taxon>Mollusca</taxon>
        <taxon>Bivalvia</taxon>
        <taxon>Autobranchia</taxon>
        <taxon>Pteriomorphia</taxon>
        <taxon>Mytilida</taxon>
        <taxon>Mytiloidea</taxon>
        <taxon>Mytilidae</taxon>
        <taxon>Mytilinae</taxon>
        <taxon>Mytilus</taxon>
    </lineage>
</organism>
<dbReference type="Gene3D" id="2.10.25.10">
    <property type="entry name" value="Laminin"/>
    <property type="match status" value="6"/>
</dbReference>
<reference evidence="10" key="1">
    <citation type="submission" date="2021-03" db="EMBL/GenBank/DDBJ databases">
        <authorList>
            <person name="Bekaert M."/>
        </authorList>
    </citation>
    <scope>NUCLEOTIDE SEQUENCE</scope>
</reference>
<feature type="disulfide bond" evidence="6">
    <location>
        <begin position="320"/>
        <end position="337"/>
    </location>
</feature>
<dbReference type="PROSITE" id="PS50026">
    <property type="entry name" value="EGF_3"/>
    <property type="match status" value="6"/>
</dbReference>
<evidence type="ECO:0000259" key="8">
    <source>
        <dbReference type="PROSITE" id="PS50026"/>
    </source>
</evidence>
<feature type="disulfide bond" evidence="6">
    <location>
        <begin position="375"/>
        <end position="384"/>
    </location>
</feature>
<feature type="domain" description="EGF-like" evidence="8">
    <location>
        <begin position="237"/>
        <end position="274"/>
    </location>
</feature>
<feature type="domain" description="EGF-like" evidence="8">
    <location>
        <begin position="349"/>
        <end position="385"/>
    </location>
</feature>
<keyword evidence="5" id="KW-0325">Glycoprotein</keyword>
<name>A0A8S3V776_MYTED</name>
<feature type="disulfide bond" evidence="6">
    <location>
        <begin position="207"/>
        <end position="224"/>
    </location>
</feature>
<dbReference type="InterPro" id="IPR000742">
    <property type="entry name" value="EGF"/>
</dbReference>
<feature type="domain" description="EGF-like" evidence="8">
    <location>
        <begin position="311"/>
        <end position="346"/>
    </location>
</feature>
<dbReference type="OrthoDB" id="406708at2759"/>
<gene>
    <name evidence="10" type="ORF">MEDL_61668</name>
</gene>
<sequence length="573" mass="63054">MTEKINIRTIYVNTADASSVQMERKPQPSDDQLDNTNSYIENQKENEYSQLKDRPDPTYHMYENNNQSVHDVLQEMEINHLESKLPIVLSSAKTSNRQFKIGIGLLAASCCLLVMALIYVTVILSARSPCESRGCLNNGICNVVDGNIECECLQGFSGSNCEVTPCDTKICEYGGVCYLNDFESKCSCRLGFGGENCTVTPCSSNPCLHTGGCTFGLNSSDYICSCPPGFTGSNCQVTPCSSNPCQHNGVCTYNVNNTEYNCTCQTGFSGSDCQENPCDIGLFSCENGGECYVLNLKAKCIVRMDFQVNCSSTPCSIDPCRNKGQCAYSTNNSQAVCKCEDGYSGTNCQVTPCTDIYCNNGGTCLVTGKTSICACPDGFSGELCQITPCTSSPCKNHGKCNVMQSGYNCSCVDWFSGTNCTDYMCDFETDDIQKCVFEQEFFDIYKWQRSSVKYGSGAGPTNGAADGDYYYLLQVWYGKSSTMRIVSRNVILDSPKCLIFKYQLYLTQLNVYIHTNVTNTVFDIFGSVIMTDWKRVSVKIPTVTNKVIFEAIIGIYNFGYNYVSIDSVTISDC</sequence>
<dbReference type="GO" id="GO:0032991">
    <property type="term" value="C:protein-containing complex"/>
    <property type="evidence" value="ECO:0007669"/>
    <property type="project" value="TreeGrafter"/>
</dbReference>
<keyword evidence="4 6" id="KW-1015">Disulfide bond</keyword>
<dbReference type="SMART" id="SM00181">
    <property type="entry name" value="EGF"/>
    <property type="match status" value="7"/>
</dbReference>
<dbReference type="GO" id="GO:0045197">
    <property type="term" value="P:establishment or maintenance of epithelial cell apical/basal polarity"/>
    <property type="evidence" value="ECO:0007669"/>
    <property type="project" value="TreeGrafter"/>
</dbReference>
<keyword evidence="7" id="KW-0812">Transmembrane</keyword>
<evidence type="ECO:0000256" key="6">
    <source>
        <dbReference type="PROSITE-ProRule" id="PRU00076"/>
    </source>
</evidence>
<feature type="disulfide bond" evidence="6">
    <location>
        <begin position="264"/>
        <end position="273"/>
    </location>
</feature>
<dbReference type="EMBL" id="CAJPWZ010003021">
    <property type="protein sequence ID" value="CAG2249922.1"/>
    <property type="molecule type" value="Genomic_DNA"/>
</dbReference>
<keyword evidence="7" id="KW-1133">Transmembrane helix</keyword>
<feature type="disulfide bond" evidence="6">
    <location>
        <begin position="152"/>
        <end position="161"/>
    </location>
</feature>
<dbReference type="Proteomes" id="UP000683360">
    <property type="component" value="Unassembled WGS sequence"/>
</dbReference>
<dbReference type="SUPFAM" id="SSF49899">
    <property type="entry name" value="Concanavalin A-like lectins/glucanases"/>
    <property type="match status" value="1"/>
</dbReference>
<feature type="domain" description="EGF-like" evidence="8">
    <location>
        <begin position="386"/>
        <end position="421"/>
    </location>
</feature>
<comment type="caution">
    <text evidence="10">The sequence shown here is derived from an EMBL/GenBank/DDBJ whole genome shotgun (WGS) entry which is preliminary data.</text>
</comment>
<evidence type="ECO:0000259" key="9">
    <source>
        <dbReference type="PROSITE" id="PS50060"/>
    </source>
</evidence>
<keyword evidence="3" id="KW-0677">Repeat</keyword>
<feature type="domain" description="EGF-like" evidence="8">
    <location>
        <begin position="126"/>
        <end position="162"/>
    </location>
</feature>